<feature type="compositionally biased region" description="Acidic residues" evidence="1">
    <location>
        <begin position="95"/>
        <end position="108"/>
    </location>
</feature>
<dbReference type="Proteomes" id="UP000054560">
    <property type="component" value="Unassembled WGS sequence"/>
</dbReference>
<dbReference type="GeneID" id="25908461"/>
<reference evidence="2 3" key="1">
    <citation type="submission" date="2011-02" db="EMBL/GenBank/DDBJ databases">
        <title>The Genome Sequence of Sphaeroforma arctica JP610.</title>
        <authorList>
            <consortium name="The Broad Institute Genome Sequencing Platform"/>
            <person name="Russ C."/>
            <person name="Cuomo C."/>
            <person name="Young S.K."/>
            <person name="Zeng Q."/>
            <person name="Gargeya S."/>
            <person name="Alvarado L."/>
            <person name="Berlin A."/>
            <person name="Chapman S.B."/>
            <person name="Chen Z."/>
            <person name="Freedman E."/>
            <person name="Gellesch M."/>
            <person name="Goldberg J."/>
            <person name="Griggs A."/>
            <person name="Gujja S."/>
            <person name="Heilman E."/>
            <person name="Heiman D."/>
            <person name="Howarth C."/>
            <person name="Mehta T."/>
            <person name="Neiman D."/>
            <person name="Pearson M."/>
            <person name="Roberts A."/>
            <person name="Saif S."/>
            <person name="Shea T."/>
            <person name="Shenoy N."/>
            <person name="Sisk P."/>
            <person name="Stolte C."/>
            <person name="Sykes S."/>
            <person name="White J."/>
            <person name="Yandava C."/>
            <person name="Burger G."/>
            <person name="Gray M.W."/>
            <person name="Holland P.W.H."/>
            <person name="King N."/>
            <person name="Lang F.B.F."/>
            <person name="Roger A.J."/>
            <person name="Ruiz-Trillo I."/>
            <person name="Haas B."/>
            <person name="Nusbaum C."/>
            <person name="Birren B."/>
        </authorList>
    </citation>
    <scope>NUCLEOTIDE SEQUENCE [LARGE SCALE GENOMIC DNA]</scope>
    <source>
        <strain evidence="2 3">JP610</strain>
    </source>
</reference>
<organism evidence="2 3">
    <name type="scientific">Sphaeroforma arctica JP610</name>
    <dbReference type="NCBI Taxonomy" id="667725"/>
    <lineage>
        <taxon>Eukaryota</taxon>
        <taxon>Ichthyosporea</taxon>
        <taxon>Ichthyophonida</taxon>
        <taxon>Sphaeroforma</taxon>
    </lineage>
</organism>
<dbReference type="AlphaFoldDB" id="A0A0L0FSW9"/>
<proteinExistence type="predicted"/>
<gene>
    <name evidence="2" type="ORF">SARC_07957</name>
</gene>
<feature type="compositionally biased region" description="Polar residues" evidence="1">
    <location>
        <begin position="28"/>
        <end position="37"/>
    </location>
</feature>
<feature type="compositionally biased region" description="Basic and acidic residues" evidence="1">
    <location>
        <begin position="38"/>
        <end position="47"/>
    </location>
</feature>
<feature type="compositionally biased region" description="Polar residues" evidence="1">
    <location>
        <begin position="109"/>
        <end position="120"/>
    </location>
</feature>
<evidence type="ECO:0000256" key="1">
    <source>
        <dbReference type="SAM" id="MobiDB-lite"/>
    </source>
</evidence>
<accession>A0A0L0FSW9</accession>
<keyword evidence="3" id="KW-1185">Reference proteome</keyword>
<feature type="region of interest" description="Disordered" evidence="1">
    <location>
        <begin position="13"/>
        <end position="127"/>
    </location>
</feature>
<sequence>MTVEGRLIMAFKPPKFYHRDPRSPAPASDTQVPVQIQQHKDRTDTSTDTRTSTNAETSSDDIRADASVGDKVIESPNVQECIQEKQQGDTQQQTDSEEADDTTEESDSNDNAPPTRSRNAFSLLMDE</sequence>
<name>A0A0L0FSW9_9EUKA</name>
<protein>
    <submittedName>
        <fullName evidence="2">Uncharacterized protein</fullName>
    </submittedName>
</protein>
<dbReference type="RefSeq" id="XP_014153558.1">
    <property type="nucleotide sequence ID" value="XM_014298083.1"/>
</dbReference>
<evidence type="ECO:0000313" key="2">
    <source>
        <dbReference type="EMBL" id="KNC79656.1"/>
    </source>
</evidence>
<evidence type="ECO:0000313" key="3">
    <source>
        <dbReference type="Proteomes" id="UP000054560"/>
    </source>
</evidence>
<dbReference type="EMBL" id="KQ242267">
    <property type="protein sequence ID" value="KNC79656.1"/>
    <property type="molecule type" value="Genomic_DNA"/>
</dbReference>